<proteinExistence type="predicted"/>
<gene>
    <name evidence="1" type="ORF">JCM19231_2036</name>
</gene>
<protein>
    <submittedName>
        <fullName evidence="1">Uncharacterized protein</fullName>
    </submittedName>
</protein>
<comment type="caution">
    <text evidence="1">The sequence shown here is derived from an EMBL/GenBank/DDBJ whole genome shotgun (WGS) entry which is preliminary data.</text>
</comment>
<dbReference type="Proteomes" id="UP000031671">
    <property type="component" value="Unassembled WGS sequence"/>
</dbReference>
<reference evidence="1 2" key="1">
    <citation type="submission" date="2015-01" db="EMBL/GenBank/DDBJ databases">
        <title>Vibrio sp. C1 JCM 19231 whole genome shotgun sequence.</title>
        <authorList>
            <person name="Sawabe T."/>
            <person name="Meirelles P."/>
            <person name="Feng G."/>
            <person name="Sayaka M."/>
            <person name="Hattori M."/>
            <person name="Ohkuma M."/>
        </authorList>
    </citation>
    <scope>NUCLEOTIDE SEQUENCE [LARGE SCALE GENOMIC DNA]</scope>
    <source>
        <strain evidence="2">JCM 19231</strain>
    </source>
</reference>
<evidence type="ECO:0000313" key="2">
    <source>
        <dbReference type="Proteomes" id="UP000031671"/>
    </source>
</evidence>
<dbReference type="AlphaFoldDB" id="A0A0B8P0Q6"/>
<name>A0A0B8P0Q6_9VIBR</name>
<accession>A0A0B8P0Q6</accession>
<reference evidence="1 2" key="2">
    <citation type="submission" date="2015-01" db="EMBL/GenBank/DDBJ databases">
        <authorList>
            <consortium name="NBRP consortium"/>
            <person name="Sawabe T."/>
            <person name="Meirelles P."/>
            <person name="Feng G."/>
            <person name="Sayaka M."/>
            <person name="Hattori M."/>
            <person name="Ohkuma M."/>
        </authorList>
    </citation>
    <scope>NUCLEOTIDE SEQUENCE [LARGE SCALE GENOMIC DNA]</scope>
    <source>
        <strain evidence="2">JCM 19231</strain>
    </source>
</reference>
<dbReference type="EMBL" id="BBRZ01000039">
    <property type="protein sequence ID" value="GAM56888.1"/>
    <property type="molecule type" value="Genomic_DNA"/>
</dbReference>
<keyword evidence="2" id="KW-1185">Reference proteome</keyword>
<organism evidence="1 2">
    <name type="scientific">Vibrio ishigakensis</name>
    <dbReference type="NCBI Taxonomy" id="1481914"/>
    <lineage>
        <taxon>Bacteria</taxon>
        <taxon>Pseudomonadati</taxon>
        <taxon>Pseudomonadota</taxon>
        <taxon>Gammaproteobacteria</taxon>
        <taxon>Vibrionales</taxon>
        <taxon>Vibrionaceae</taxon>
        <taxon>Vibrio</taxon>
    </lineage>
</organism>
<evidence type="ECO:0000313" key="1">
    <source>
        <dbReference type="EMBL" id="GAM56888.1"/>
    </source>
</evidence>
<sequence length="51" mass="5893">MDAVQDMDKALSKARNANTWFEHLDEQWGAVDECTKKIKEIGKKELNIKNT</sequence>